<evidence type="ECO:0000313" key="3">
    <source>
        <dbReference type="RefSeq" id="XP_020861991.1"/>
    </source>
</evidence>
<feature type="compositionally biased region" description="Low complexity" evidence="1">
    <location>
        <begin position="13"/>
        <end position="26"/>
    </location>
</feature>
<feature type="compositionally biased region" description="Gly residues" evidence="1">
    <location>
        <begin position="1"/>
        <end position="12"/>
    </location>
</feature>
<organism evidence="2 3">
    <name type="scientific">Phascolarctos cinereus</name>
    <name type="common">Koala</name>
    <dbReference type="NCBI Taxonomy" id="38626"/>
    <lineage>
        <taxon>Eukaryota</taxon>
        <taxon>Metazoa</taxon>
        <taxon>Chordata</taxon>
        <taxon>Craniata</taxon>
        <taxon>Vertebrata</taxon>
        <taxon>Euteleostomi</taxon>
        <taxon>Mammalia</taxon>
        <taxon>Metatheria</taxon>
        <taxon>Diprotodontia</taxon>
        <taxon>Phascolarctidae</taxon>
        <taxon>Phascolarctos</taxon>
    </lineage>
</organism>
<gene>
    <name evidence="3" type="primary">LOC110221642</name>
</gene>
<reference evidence="3" key="1">
    <citation type="submission" date="2025-08" db="UniProtKB">
        <authorList>
            <consortium name="RefSeq"/>
        </authorList>
    </citation>
    <scope>IDENTIFICATION</scope>
    <source>
        <tissue evidence="3">Spleen</tissue>
    </source>
</reference>
<feature type="compositionally biased region" description="Basic and acidic residues" evidence="1">
    <location>
        <begin position="61"/>
        <end position="74"/>
    </location>
</feature>
<accession>A0A6P5M182</accession>
<protein>
    <submittedName>
        <fullName evidence="3">Collagen alpha-1(I) chain-like</fullName>
    </submittedName>
</protein>
<feature type="region of interest" description="Disordered" evidence="1">
    <location>
        <begin position="1"/>
        <end position="234"/>
    </location>
</feature>
<feature type="compositionally biased region" description="Pro residues" evidence="1">
    <location>
        <begin position="82"/>
        <end position="91"/>
    </location>
</feature>
<dbReference type="Proteomes" id="UP000515140">
    <property type="component" value="Unplaced"/>
</dbReference>
<dbReference type="AlphaFoldDB" id="A0A6P5M182"/>
<sequence>MRGVGGRGGTARGPGPRLGAPGGARAQTQSDGRGSCAARGHRKCPPRIPAPPLSSPWEGRGSGERGTGRGTERGRLRRWPPGLSPVPPTPLLPLGSPAPRIRVGQGGGHFRSRRRPRPLPLPRGSLSLCEAQASRGRPAARTPRPVGREGRKEVSSPPAAGSGLLEDAEPGEGGERPAGSSSGSLEGPETAYMQLHAPTAPGQGEAGHEGRGAWPTVHLGSGGEVQGSIPKTKN</sequence>
<dbReference type="KEGG" id="pcw:110221642"/>
<dbReference type="InParanoid" id="A0A6P5M182"/>
<keyword evidence="2" id="KW-1185">Reference proteome</keyword>
<proteinExistence type="predicted"/>
<name>A0A6P5M182_PHACI</name>
<dbReference type="RefSeq" id="XP_020861991.1">
    <property type="nucleotide sequence ID" value="XM_021006332.1"/>
</dbReference>
<evidence type="ECO:0000256" key="1">
    <source>
        <dbReference type="SAM" id="MobiDB-lite"/>
    </source>
</evidence>
<dbReference type="GeneID" id="110221642"/>
<evidence type="ECO:0000313" key="2">
    <source>
        <dbReference type="Proteomes" id="UP000515140"/>
    </source>
</evidence>